<dbReference type="RefSeq" id="WP_048180840.1">
    <property type="nucleotide sequence ID" value="NZ_JXOJ01000001.1"/>
</dbReference>
<proteinExistence type="predicted"/>
<protein>
    <submittedName>
        <fullName evidence="4">Transporter</fullName>
    </submittedName>
</protein>
<sequence>MKLSARNQLPGKVKALNVGVVTAEVVVELDGGGELIAVITKKSVENLGLAVGKKVHAVVKSTEVMVAVD</sequence>
<dbReference type="OrthoDB" id="36889at2157"/>
<accession>A0A0H1R2K6</accession>
<evidence type="ECO:0000313" key="5">
    <source>
        <dbReference type="Proteomes" id="UP000035301"/>
    </source>
</evidence>
<organism evidence="4 5">
    <name type="scientific">Methanoculleus sediminis</name>
    <dbReference type="NCBI Taxonomy" id="1550566"/>
    <lineage>
        <taxon>Archaea</taxon>
        <taxon>Methanobacteriati</taxon>
        <taxon>Methanobacteriota</taxon>
        <taxon>Stenosarchaea group</taxon>
        <taxon>Methanomicrobia</taxon>
        <taxon>Methanomicrobiales</taxon>
        <taxon>Methanomicrobiaceae</taxon>
        <taxon>Methanoculleus</taxon>
    </lineage>
</organism>
<evidence type="ECO:0000256" key="2">
    <source>
        <dbReference type="ARBA" id="ARBA00022505"/>
    </source>
</evidence>
<keyword evidence="2" id="KW-0500">Molybdenum</keyword>
<dbReference type="InterPro" id="IPR004606">
    <property type="entry name" value="Mop_domain"/>
</dbReference>
<dbReference type="STRING" id="1550566.SZ63_02345"/>
<dbReference type="Pfam" id="PF03459">
    <property type="entry name" value="TOBE"/>
    <property type="match status" value="1"/>
</dbReference>
<comment type="subcellular location">
    <subcellularLocation>
        <location evidence="1">Cell membrane</location>
        <topology evidence="1">Peripheral membrane protein</topology>
    </subcellularLocation>
</comment>
<dbReference type="Gene3D" id="2.40.50.100">
    <property type="match status" value="1"/>
</dbReference>
<dbReference type="PROSITE" id="PS51866">
    <property type="entry name" value="MOP"/>
    <property type="match status" value="1"/>
</dbReference>
<dbReference type="InterPro" id="IPR005116">
    <property type="entry name" value="Transp-assoc_OB_typ1"/>
</dbReference>
<name>A0A0H1R2K6_9EURY</name>
<dbReference type="GO" id="GO:0015689">
    <property type="term" value="P:molybdate ion transport"/>
    <property type="evidence" value="ECO:0007669"/>
    <property type="project" value="InterPro"/>
</dbReference>
<dbReference type="PATRIC" id="fig|1550566.3.peg.496"/>
<dbReference type="AlphaFoldDB" id="A0A0H1R2K6"/>
<dbReference type="EMBL" id="JXOJ01000001">
    <property type="protein sequence ID" value="KLK89420.1"/>
    <property type="molecule type" value="Genomic_DNA"/>
</dbReference>
<evidence type="ECO:0000259" key="3">
    <source>
        <dbReference type="PROSITE" id="PS51866"/>
    </source>
</evidence>
<dbReference type="Proteomes" id="UP000035301">
    <property type="component" value="Unassembled WGS sequence"/>
</dbReference>
<evidence type="ECO:0000313" key="4">
    <source>
        <dbReference type="EMBL" id="KLK89420.1"/>
    </source>
</evidence>
<dbReference type="GO" id="GO:0005886">
    <property type="term" value="C:plasma membrane"/>
    <property type="evidence" value="ECO:0007669"/>
    <property type="project" value="UniProtKB-SubCell"/>
</dbReference>
<comment type="caution">
    <text evidence="4">The sequence shown here is derived from an EMBL/GenBank/DDBJ whole genome shotgun (WGS) entry which is preliminary data.</text>
</comment>
<dbReference type="InterPro" id="IPR008995">
    <property type="entry name" value="Mo/tungstate-bd_C_term_dom"/>
</dbReference>
<dbReference type="SUPFAM" id="SSF50331">
    <property type="entry name" value="MOP-like"/>
    <property type="match status" value="1"/>
</dbReference>
<keyword evidence="5" id="KW-1185">Reference proteome</keyword>
<dbReference type="NCBIfam" id="TIGR00638">
    <property type="entry name" value="Mop"/>
    <property type="match status" value="1"/>
</dbReference>
<reference evidence="4 5" key="1">
    <citation type="journal article" date="2015" name="Int. J. Syst. Evol. Microbiol.">
        <title>Methanoculleus sediminis sp. nov., a methanogen from sediments near a submarine mud volcano.</title>
        <authorList>
            <person name="Chen S.C."/>
            <person name="Chen M.F."/>
            <person name="Lai M.C."/>
            <person name="Weng C.Y."/>
            <person name="Wu S.Y."/>
            <person name="Lin S."/>
            <person name="Yang T.F."/>
            <person name="Chen P.C."/>
        </authorList>
    </citation>
    <scope>NUCLEOTIDE SEQUENCE [LARGE SCALE GENOMIC DNA]</scope>
    <source>
        <strain evidence="4 5">S3Fa</strain>
    </source>
</reference>
<gene>
    <name evidence="4" type="ORF">SZ63_02345</name>
</gene>
<feature type="domain" description="Mop" evidence="3">
    <location>
        <begin position="2"/>
        <end position="68"/>
    </location>
</feature>
<evidence type="ECO:0000256" key="1">
    <source>
        <dbReference type="ARBA" id="ARBA00004202"/>
    </source>
</evidence>